<dbReference type="EMBL" id="CAUYUJ010016298">
    <property type="protein sequence ID" value="CAK0863796.1"/>
    <property type="molecule type" value="Genomic_DNA"/>
</dbReference>
<sequence>MRGTSKCSSFAHLRPPSSPVKKETLTVSSIARPLLATKMAEMEKQLEGVETNGMELDDGCRLASAPEATAIQKKATLEEIDRSLKSIAG</sequence>
<accession>A0ABN9UX53</accession>
<keyword evidence="3" id="KW-1185">Reference proteome</keyword>
<gene>
    <name evidence="2" type="ORF">PCOR1329_LOCUS51841</name>
</gene>
<organism evidence="2 3">
    <name type="scientific">Prorocentrum cordatum</name>
    <dbReference type="NCBI Taxonomy" id="2364126"/>
    <lineage>
        <taxon>Eukaryota</taxon>
        <taxon>Sar</taxon>
        <taxon>Alveolata</taxon>
        <taxon>Dinophyceae</taxon>
        <taxon>Prorocentrales</taxon>
        <taxon>Prorocentraceae</taxon>
        <taxon>Prorocentrum</taxon>
    </lineage>
</organism>
<name>A0ABN9UX53_9DINO</name>
<proteinExistence type="predicted"/>
<protein>
    <submittedName>
        <fullName evidence="2">Uncharacterized protein</fullName>
    </submittedName>
</protein>
<feature type="region of interest" description="Disordered" evidence="1">
    <location>
        <begin position="1"/>
        <end position="24"/>
    </location>
</feature>
<evidence type="ECO:0000256" key="1">
    <source>
        <dbReference type="SAM" id="MobiDB-lite"/>
    </source>
</evidence>
<feature type="non-terminal residue" evidence="2">
    <location>
        <position position="89"/>
    </location>
</feature>
<evidence type="ECO:0000313" key="2">
    <source>
        <dbReference type="EMBL" id="CAK0863796.1"/>
    </source>
</evidence>
<dbReference type="Proteomes" id="UP001189429">
    <property type="component" value="Unassembled WGS sequence"/>
</dbReference>
<reference evidence="2" key="1">
    <citation type="submission" date="2023-10" db="EMBL/GenBank/DDBJ databases">
        <authorList>
            <person name="Chen Y."/>
            <person name="Shah S."/>
            <person name="Dougan E. K."/>
            <person name="Thang M."/>
            <person name="Chan C."/>
        </authorList>
    </citation>
    <scope>NUCLEOTIDE SEQUENCE [LARGE SCALE GENOMIC DNA]</scope>
</reference>
<evidence type="ECO:0000313" key="3">
    <source>
        <dbReference type="Proteomes" id="UP001189429"/>
    </source>
</evidence>
<comment type="caution">
    <text evidence="2">The sequence shown here is derived from an EMBL/GenBank/DDBJ whole genome shotgun (WGS) entry which is preliminary data.</text>
</comment>